<feature type="transmembrane region" description="Helical" evidence="15">
    <location>
        <begin position="175"/>
        <end position="200"/>
    </location>
</feature>
<dbReference type="GO" id="GO:0005829">
    <property type="term" value="C:cytosol"/>
    <property type="evidence" value="ECO:0007669"/>
    <property type="project" value="TreeGrafter"/>
</dbReference>
<dbReference type="Pfam" id="PF09759">
    <property type="entry name" value="Atx10homo_assoc"/>
    <property type="match status" value="1"/>
</dbReference>
<feature type="region of interest" description="Disordered" evidence="14">
    <location>
        <begin position="1161"/>
        <end position="1212"/>
    </location>
</feature>
<evidence type="ECO:0000313" key="19">
    <source>
        <dbReference type="Proteomes" id="UP000223968"/>
    </source>
</evidence>
<proteinExistence type="inferred from homology"/>
<feature type="domain" description="Palmitoyltransferase DHHC" evidence="16">
    <location>
        <begin position="132"/>
        <end position="281"/>
    </location>
</feature>
<feature type="domain" description="Ataxin-10" evidence="17">
    <location>
        <begin position="1221"/>
        <end position="1318"/>
    </location>
</feature>
<dbReference type="InterPro" id="IPR019156">
    <property type="entry name" value="Ataxin-10_domain"/>
</dbReference>
<dbReference type="InterPro" id="IPR011989">
    <property type="entry name" value="ARM-like"/>
</dbReference>
<evidence type="ECO:0000256" key="5">
    <source>
        <dbReference type="ARBA" id="ARBA00022989"/>
    </source>
</evidence>
<keyword evidence="4 15" id="KW-0812">Transmembrane</keyword>
<dbReference type="PANTHER" id="PTHR13255:SF0">
    <property type="entry name" value="ATAXIN-10"/>
    <property type="match status" value="1"/>
</dbReference>
<comment type="function">
    <text evidence="10">May play a role in the regulation of cytokinesis.</text>
</comment>
<dbReference type="OrthoDB" id="379794at2759"/>
<feature type="compositionally biased region" description="Polar residues" evidence="14">
    <location>
        <begin position="1163"/>
        <end position="1173"/>
    </location>
</feature>
<keyword evidence="7" id="KW-0564">Palmitate</keyword>
<reference evidence="18 19" key="1">
    <citation type="submission" date="2017-10" db="EMBL/GenBank/DDBJ databases">
        <title>Comparative genomics in systemic dimorphic fungi from Ajellomycetaceae.</title>
        <authorList>
            <person name="Munoz J.F."/>
            <person name="Mcewen J.G."/>
            <person name="Clay O.K."/>
            <person name="Cuomo C.A."/>
        </authorList>
    </citation>
    <scope>NUCLEOTIDE SEQUENCE [LARGE SCALE GENOMIC DNA]</scope>
    <source>
        <strain evidence="18 19">UAMH5409</strain>
    </source>
</reference>
<organism evidence="18 19">
    <name type="scientific">Helicocarpus griseus UAMH5409</name>
    <dbReference type="NCBI Taxonomy" id="1447875"/>
    <lineage>
        <taxon>Eukaryota</taxon>
        <taxon>Fungi</taxon>
        <taxon>Dikarya</taxon>
        <taxon>Ascomycota</taxon>
        <taxon>Pezizomycotina</taxon>
        <taxon>Eurotiomycetes</taxon>
        <taxon>Eurotiomycetidae</taxon>
        <taxon>Onygenales</taxon>
        <taxon>Ajellomycetaceae</taxon>
        <taxon>Helicocarpus</taxon>
    </lineage>
</organism>
<dbReference type="PANTHER" id="PTHR13255">
    <property type="entry name" value="ATAXIN-10"/>
    <property type="match status" value="1"/>
</dbReference>
<name>A0A2B7XWJ8_9EURO</name>
<evidence type="ECO:0000256" key="4">
    <source>
        <dbReference type="ARBA" id="ARBA00022692"/>
    </source>
</evidence>
<evidence type="ECO:0000259" key="16">
    <source>
        <dbReference type="Pfam" id="PF01529"/>
    </source>
</evidence>
<keyword evidence="9" id="KW-0131">Cell cycle</keyword>
<evidence type="ECO:0000256" key="8">
    <source>
        <dbReference type="ARBA" id="ARBA00023288"/>
    </source>
</evidence>
<feature type="transmembrane region" description="Helical" evidence="15">
    <location>
        <begin position="87"/>
        <end position="105"/>
    </location>
</feature>
<evidence type="ECO:0000256" key="14">
    <source>
        <dbReference type="SAM" id="MobiDB-lite"/>
    </source>
</evidence>
<dbReference type="Gene3D" id="1.25.10.10">
    <property type="entry name" value="Leucine-rich Repeat Variant"/>
    <property type="match status" value="1"/>
</dbReference>
<evidence type="ECO:0000256" key="6">
    <source>
        <dbReference type="ARBA" id="ARBA00023136"/>
    </source>
</evidence>
<comment type="similarity">
    <text evidence="2">Belongs to the ataxin-10 family.</text>
</comment>
<evidence type="ECO:0000256" key="10">
    <source>
        <dbReference type="ARBA" id="ARBA00044746"/>
    </source>
</evidence>
<dbReference type="EMBL" id="PDNB01000047">
    <property type="protein sequence ID" value="PGH13325.1"/>
    <property type="molecule type" value="Genomic_DNA"/>
</dbReference>
<sequence length="1331" mass="149227">MPGLRMGLKTPIGSLHRVIWIHFPKFLRLIDGTIFGGRVTRWGSRTGNYLMNENHPIILIFFLILLVGSEAVFVPAIWTSVGTIHKFFIPLVVALPYLLLYKSVVTTSTITPENLEKHMRSYPYDRILFHPGYICRTCRTLKPPRSKHCSICNVCVAKHDHHCVWLMNCVGQNNYHYFLAFLFSMSILLAYGSYLGYGILDRNLQRTLVRTSPAATHTKHWADGIDWMTYFQYWGYAFADDVLFGVIFMWAVLTVALPFGMFLYHLYLIWSGMTTSESAKWGDWRDDITEGLVFSARRGDIYSQKQRYADIVEPDIRWPIPLDQTLIYTHDGDPPRVGYRLTMKCNSVTQPDKPDAAPDSRWRRVRSLKDVVNVYDLGFWLNLKDALHYRFLCDLTKMSTAATPETAERPAAHSGPKCTPAELLLKVVLAGTLTHYETRGMIDDKRLEHMLLSGKQILYKSHQESEVRQNLGFSPAIWQGLADVLSKAIPVLESQSLAAPGNCEESSSNLIAYNYLSLVKDIERLNDLCTIARNLLATTKKAQNLAAEKGFDQRILLLIDTCVRVTARGYDGESNNRNEERWQKVVNLYKRLLITCLQFLHNFIMHNEHRKLVLWLDLFGYHQSGASSIITPTAPFDTSNSTVQGVAPIVRMGERLINPPLRTYYDQTAEDLLLETISTFPREPASMKEEAAMLLLANIKDHMEKLLGRNLKEIQEMGKDPERVTEIRAALTAILGAKVDGWADMKDRHHEGGGLLDEEEPIRKKPILSIDRTATTGYPRTCWSDLPDLEEYGAIAAADAPVTSDDTAMSRSPQSAAETLQEAKDELMARLREASPVMANGELHYEPVDGNGMPQDDDSRSLEAVADGSVDEEEEEDDDDDDDYRGRPGDQQRGLLTDIPLVLGPAEIEALPMIIQAGIVDSFGLKGGERSGNRNMQAVRCHILLAQETGRNLLRELLIFIAAWDLPDDEFYFKMMVQIMEAVLKNGLMSHAYSDFGQAKDIISPAQAVVIKILTHIFRAKYSPPNISSTTEPPTGRSSVPVTKVDVLTVRYIFTIFRGNIIPETCALIYLQGQIRAGHARPEDFPLNLWDMERVYEGVYQFLEFFAVLTENTGWKNLLVQWEIVYDLTTLLKELEASIPKGSLSAVNSVAAAASRAAAAQSPKDTASVQGGNNVPVAVERPYDPSDPEPTDAATVGAGSRAQSPPIGNDDPSDFEWRNLKKLVVLVLSSLVWQCPEVQNQIRRYGGLEAILACTNFDAHNPYIKEHAVLCLKFLLEGNRENQKVIEGLEAREVVSNEGGVLEKGGYEAVISEGKLAIRTKKDAQAPGPSR</sequence>
<keyword evidence="5 15" id="KW-1133">Transmembrane helix</keyword>
<evidence type="ECO:0000256" key="13">
    <source>
        <dbReference type="ARBA" id="ARBA00048048"/>
    </source>
</evidence>
<dbReference type="STRING" id="1447875.A0A2B7XWJ8"/>
<evidence type="ECO:0000259" key="17">
    <source>
        <dbReference type="Pfam" id="PF09759"/>
    </source>
</evidence>
<feature type="compositionally biased region" description="Polar residues" evidence="14">
    <location>
        <begin position="804"/>
        <end position="818"/>
    </location>
</feature>
<keyword evidence="19" id="KW-1185">Reference proteome</keyword>
<dbReference type="InterPro" id="IPR016024">
    <property type="entry name" value="ARM-type_fold"/>
</dbReference>
<gene>
    <name evidence="18" type="ORF">AJ79_03742</name>
</gene>
<comment type="catalytic activity">
    <reaction evidence="13">
        <text>L-cysteinyl-[protein] + hexadecanoyl-CoA = S-hexadecanoyl-L-cysteinyl-[protein] + CoA</text>
        <dbReference type="Rhea" id="RHEA:36683"/>
        <dbReference type="Rhea" id="RHEA-COMP:10131"/>
        <dbReference type="Rhea" id="RHEA-COMP:11032"/>
        <dbReference type="ChEBI" id="CHEBI:29950"/>
        <dbReference type="ChEBI" id="CHEBI:57287"/>
        <dbReference type="ChEBI" id="CHEBI:57379"/>
        <dbReference type="ChEBI" id="CHEBI:74151"/>
        <dbReference type="EC" id="2.3.1.225"/>
    </reaction>
</comment>
<evidence type="ECO:0000313" key="18">
    <source>
        <dbReference type="EMBL" id="PGH13325.1"/>
    </source>
</evidence>
<dbReference type="InterPro" id="IPR051374">
    <property type="entry name" value="Ataxin-10/CTR86_families"/>
</dbReference>
<evidence type="ECO:0000256" key="12">
    <source>
        <dbReference type="ARBA" id="ARBA00044805"/>
    </source>
</evidence>
<evidence type="ECO:0000256" key="15">
    <source>
        <dbReference type="SAM" id="Phobius"/>
    </source>
</evidence>
<evidence type="ECO:0000256" key="11">
    <source>
        <dbReference type="ARBA" id="ARBA00044801"/>
    </source>
</evidence>
<comment type="subcellular location">
    <subcellularLocation>
        <location evidence="1">Membrane</location>
        <topology evidence="1">Multi-pass membrane protein</topology>
    </subcellularLocation>
</comment>
<feature type="region of interest" description="Disordered" evidence="14">
    <location>
        <begin position="800"/>
        <end position="822"/>
    </location>
</feature>
<dbReference type="PROSITE" id="PS50216">
    <property type="entry name" value="DHHC"/>
    <property type="match status" value="1"/>
</dbReference>
<comment type="caution">
    <text evidence="18">The sequence shown here is derived from an EMBL/GenBank/DDBJ whole genome shotgun (WGS) entry which is preliminary data.</text>
</comment>
<feature type="region of interest" description="Disordered" evidence="14">
    <location>
        <begin position="843"/>
        <end position="892"/>
    </location>
</feature>
<dbReference type="GO" id="GO:0019706">
    <property type="term" value="F:protein-cysteine S-palmitoyltransferase activity"/>
    <property type="evidence" value="ECO:0007669"/>
    <property type="project" value="UniProtKB-EC"/>
</dbReference>
<dbReference type="SUPFAM" id="SSF48371">
    <property type="entry name" value="ARM repeat"/>
    <property type="match status" value="1"/>
</dbReference>
<dbReference type="GO" id="GO:0016020">
    <property type="term" value="C:membrane"/>
    <property type="evidence" value="ECO:0007669"/>
    <property type="project" value="UniProtKB-SubCell"/>
</dbReference>
<dbReference type="GO" id="GO:0051301">
    <property type="term" value="P:cell division"/>
    <property type="evidence" value="ECO:0007669"/>
    <property type="project" value="UniProtKB-KW"/>
</dbReference>
<protein>
    <recommendedName>
        <fullName evidence="11">Ataxin-10 homolog</fullName>
    </recommendedName>
    <alternativeName>
        <fullName evidence="12">Copper transport protein 86</fullName>
    </alternativeName>
</protein>
<accession>A0A2B7XWJ8</accession>
<dbReference type="Proteomes" id="UP000223968">
    <property type="component" value="Unassembled WGS sequence"/>
</dbReference>
<evidence type="ECO:0000256" key="2">
    <source>
        <dbReference type="ARBA" id="ARBA00008384"/>
    </source>
</evidence>
<evidence type="ECO:0000256" key="9">
    <source>
        <dbReference type="ARBA" id="ARBA00023306"/>
    </source>
</evidence>
<keyword evidence="8" id="KW-0449">Lipoprotein</keyword>
<feature type="transmembrane region" description="Helical" evidence="15">
    <location>
        <begin position="57"/>
        <end position="78"/>
    </location>
</feature>
<evidence type="ECO:0000256" key="7">
    <source>
        <dbReference type="ARBA" id="ARBA00023139"/>
    </source>
</evidence>
<feature type="compositionally biased region" description="Acidic residues" evidence="14">
    <location>
        <begin position="869"/>
        <end position="883"/>
    </location>
</feature>
<evidence type="ECO:0000256" key="1">
    <source>
        <dbReference type="ARBA" id="ARBA00004141"/>
    </source>
</evidence>
<keyword evidence="6 15" id="KW-0472">Membrane</keyword>
<evidence type="ECO:0000256" key="3">
    <source>
        <dbReference type="ARBA" id="ARBA00022618"/>
    </source>
</evidence>
<dbReference type="Pfam" id="PF01529">
    <property type="entry name" value="DHHC"/>
    <property type="match status" value="1"/>
</dbReference>
<keyword evidence="3" id="KW-0132">Cell division</keyword>
<feature type="transmembrane region" description="Helical" evidence="15">
    <location>
        <begin position="242"/>
        <end position="270"/>
    </location>
</feature>
<dbReference type="InterPro" id="IPR001594">
    <property type="entry name" value="Palmitoyltrfase_DHHC"/>
</dbReference>